<feature type="chain" id="PRO_5021204392" evidence="1">
    <location>
        <begin position="20"/>
        <end position="160"/>
    </location>
</feature>
<comment type="caution">
    <text evidence="2">The sequence shown here is derived from an EMBL/GenBank/DDBJ whole genome shotgun (WGS) entry which is preliminary data.</text>
</comment>
<dbReference type="AlphaFoldDB" id="A0A4Y8WL62"/>
<dbReference type="RefSeq" id="WP_134834133.1">
    <property type="nucleotide sequence ID" value="NZ_SATR01000002.1"/>
</dbReference>
<reference evidence="2 3" key="1">
    <citation type="submission" date="2019-01" db="EMBL/GenBank/DDBJ databases">
        <title>Vibrio BEI176 sp. nov, a marine bacterium isolated from China: eastern marignal seas.</title>
        <authorList>
            <person name="Li B."/>
        </authorList>
    </citation>
    <scope>NUCLEOTIDE SEQUENCE [LARGE SCALE GENOMIC DNA]</scope>
    <source>
        <strain evidence="2 3">BEI176</strain>
    </source>
</reference>
<proteinExistence type="predicted"/>
<evidence type="ECO:0000313" key="3">
    <source>
        <dbReference type="Proteomes" id="UP000297753"/>
    </source>
</evidence>
<gene>
    <name evidence="2" type="ORF">ELS82_02785</name>
</gene>
<sequence>MSKSGLIWGALLLSSVSNACEMYGSSSSSQSVMLGQPGVCFSILDGIGYTAKSIDSISSYMAEESTDYSTYWSEWLLQNDSNPILTKSLSSNYIGLGVWVPSELEDQLSSMDTEEWIKSHGLQLSLGFGDMNTGEPRMRFDYRWHEERNGDVMMQVEVPF</sequence>
<keyword evidence="1" id="KW-0732">Signal</keyword>
<accession>A0A4Y8WL62</accession>
<keyword evidence="3" id="KW-1185">Reference proteome</keyword>
<dbReference type="Proteomes" id="UP000297753">
    <property type="component" value="Unassembled WGS sequence"/>
</dbReference>
<organism evidence="2 3">
    <name type="scientific">Vibrio ouci</name>
    <dbReference type="NCBI Taxonomy" id="2499078"/>
    <lineage>
        <taxon>Bacteria</taxon>
        <taxon>Pseudomonadati</taxon>
        <taxon>Pseudomonadota</taxon>
        <taxon>Gammaproteobacteria</taxon>
        <taxon>Vibrionales</taxon>
        <taxon>Vibrionaceae</taxon>
        <taxon>Vibrio</taxon>
    </lineage>
</organism>
<evidence type="ECO:0000313" key="2">
    <source>
        <dbReference type="EMBL" id="TFH93355.1"/>
    </source>
</evidence>
<dbReference type="OrthoDB" id="5916363at2"/>
<dbReference type="EMBL" id="SATR01000002">
    <property type="protein sequence ID" value="TFH93355.1"/>
    <property type="molecule type" value="Genomic_DNA"/>
</dbReference>
<evidence type="ECO:0000256" key="1">
    <source>
        <dbReference type="SAM" id="SignalP"/>
    </source>
</evidence>
<name>A0A4Y8WL62_9VIBR</name>
<feature type="signal peptide" evidence="1">
    <location>
        <begin position="1"/>
        <end position="19"/>
    </location>
</feature>
<protein>
    <submittedName>
        <fullName evidence="2">Uncharacterized protein</fullName>
    </submittedName>
</protein>